<dbReference type="RefSeq" id="WP_067870436.1">
    <property type="nucleotide sequence ID" value="NZ_JAAXOP010000003.1"/>
</dbReference>
<feature type="transmembrane region" description="Helical" evidence="2">
    <location>
        <begin position="256"/>
        <end position="284"/>
    </location>
</feature>
<keyword evidence="4" id="KW-1185">Reference proteome</keyword>
<feature type="compositionally biased region" description="Basic and acidic residues" evidence="1">
    <location>
        <begin position="1"/>
        <end position="11"/>
    </location>
</feature>
<feature type="transmembrane region" description="Helical" evidence="2">
    <location>
        <begin position="100"/>
        <end position="118"/>
    </location>
</feature>
<evidence type="ECO:0000313" key="4">
    <source>
        <dbReference type="Proteomes" id="UP000565711"/>
    </source>
</evidence>
<reference evidence="3 4" key="1">
    <citation type="submission" date="2020-04" db="EMBL/GenBank/DDBJ databases">
        <title>MicrobeNet Type strains.</title>
        <authorList>
            <person name="Nicholson A.C."/>
        </authorList>
    </citation>
    <scope>NUCLEOTIDE SEQUENCE [LARGE SCALE GENOMIC DNA]</scope>
    <source>
        <strain evidence="3 4">JCM 12354</strain>
    </source>
</reference>
<proteinExistence type="predicted"/>
<keyword evidence="2" id="KW-1133">Transmembrane helix</keyword>
<feature type="transmembrane region" description="Helical" evidence="2">
    <location>
        <begin position="156"/>
        <end position="183"/>
    </location>
</feature>
<dbReference type="EMBL" id="JAAXOP010000003">
    <property type="protein sequence ID" value="NKY49891.1"/>
    <property type="molecule type" value="Genomic_DNA"/>
</dbReference>
<organism evidence="3 4">
    <name type="scientific">Nocardia vermiculata</name>
    <dbReference type="NCBI Taxonomy" id="257274"/>
    <lineage>
        <taxon>Bacteria</taxon>
        <taxon>Bacillati</taxon>
        <taxon>Actinomycetota</taxon>
        <taxon>Actinomycetes</taxon>
        <taxon>Mycobacteriales</taxon>
        <taxon>Nocardiaceae</taxon>
        <taxon>Nocardia</taxon>
    </lineage>
</organism>
<evidence type="ECO:0008006" key="5">
    <source>
        <dbReference type="Google" id="ProtNLM"/>
    </source>
</evidence>
<dbReference type="AlphaFoldDB" id="A0A846XWX9"/>
<dbReference type="Proteomes" id="UP000565711">
    <property type="component" value="Unassembled WGS sequence"/>
</dbReference>
<evidence type="ECO:0000256" key="1">
    <source>
        <dbReference type="SAM" id="MobiDB-lite"/>
    </source>
</evidence>
<name>A0A846XWX9_9NOCA</name>
<comment type="caution">
    <text evidence="3">The sequence shown here is derived from an EMBL/GenBank/DDBJ whole genome shotgun (WGS) entry which is preliminary data.</text>
</comment>
<gene>
    <name evidence="3" type="ORF">HGA08_06650</name>
</gene>
<feature type="transmembrane region" description="Helical" evidence="2">
    <location>
        <begin position="219"/>
        <end position="244"/>
    </location>
</feature>
<evidence type="ECO:0000313" key="3">
    <source>
        <dbReference type="EMBL" id="NKY49891.1"/>
    </source>
</evidence>
<keyword evidence="2" id="KW-0472">Membrane</keyword>
<keyword evidence="2" id="KW-0812">Transmembrane</keyword>
<feature type="region of interest" description="Disordered" evidence="1">
    <location>
        <begin position="1"/>
        <end position="22"/>
    </location>
</feature>
<sequence>MYPAVADRDGRSSTSGAPPINASAHAGAGTAVTAPGEAEQIPIRPLSWRELADLPFAVLQARVRLVAGIAGIGVAVALGAVLGVTLLVSWASDDSKAGTVWAAVVSTLCCAWLLRLWITGMAVPVAAAVVHRQPITAGTAARRLGAVWAPLARHHLVSALIGIGITALGALLVITLIPSTIWLGRVRARRWAVAPVLFLESQRYSVAVTRAKMLATGRLMPIAGLWIFLRGLLIALAGPVVGLLGYLSDISGTHRWAVIALLAGAALLVTAFSAAMDAATAVVVHIDRRCAREGADLRIPGGQAPR</sequence>
<feature type="transmembrane region" description="Helical" evidence="2">
    <location>
        <begin position="65"/>
        <end position="88"/>
    </location>
</feature>
<protein>
    <recommendedName>
        <fullName evidence="5">Glycerophosphoryl diester phosphodiesterase membrane domain-containing protein</fullName>
    </recommendedName>
</protein>
<accession>A0A846XWX9</accession>
<evidence type="ECO:0000256" key="2">
    <source>
        <dbReference type="SAM" id="Phobius"/>
    </source>
</evidence>